<proteinExistence type="predicted"/>
<evidence type="ECO:0000256" key="1">
    <source>
        <dbReference type="SAM" id="MobiDB-lite"/>
    </source>
</evidence>
<feature type="region of interest" description="Disordered" evidence="1">
    <location>
        <begin position="1"/>
        <end position="57"/>
    </location>
</feature>
<protein>
    <submittedName>
        <fullName evidence="2">Uncharacterized protein</fullName>
    </submittedName>
</protein>
<dbReference type="AlphaFoldDB" id="A0A183NPE9"/>
<gene>
    <name evidence="2" type="ORF">SMTD_LOCUS3986</name>
</gene>
<sequence length="57" mass="6555">METFTHLDKIIDEQEGSDSNMKARVGNAKAVFRQRTSETQNNRQPTPKSQFLTQTSR</sequence>
<evidence type="ECO:0000313" key="3">
    <source>
        <dbReference type="Proteomes" id="UP000269396"/>
    </source>
</evidence>
<keyword evidence="3" id="KW-1185">Reference proteome</keyword>
<feature type="compositionally biased region" description="Polar residues" evidence="1">
    <location>
        <begin position="37"/>
        <end position="57"/>
    </location>
</feature>
<accession>A0A183NPE9</accession>
<name>A0A183NPE9_9TREM</name>
<feature type="compositionally biased region" description="Basic and acidic residues" evidence="1">
    <location>
        <begin position="1"/>
        <end position="12"/>
    </location>
</feature>
<reference evidence="2 3" key="1">
    <citation type="submission" date="2018-11" db="EMBL/GenBank/DDBJ databases">
        <authorList>
            <consortium name="Pathogen Informatics"/>
        </authorList>
    </citation>
    <scope>NUCLEOTIDE SEQUENCE [LARGE SCALE GENOMIC DNA]</scope>
    <source>
        <strain>Denwood</strain>
        <strain evidence="3">Zambia</strain>
    </source>
</reference>
<dbReference type="EMBL" id="UZAL01009108">
    <property type="protein sequence ID" value="VDP01388.1"/>
    <property type="molecule type" value="Genomic_DNA"/>
</dbReference>
<dbReference type="Proteomes" id="UP000269396">
    <property type="component" value="Unassembled WGS sequence"/>
</dbReference>
<organism evidence="2 3">
    <name type="scientific">Schistosoma mattheei</name>
    <dbReference type="NCBI Taxonomy" id="31246"/>
    <lineage>
        <taxon>Eukaryota</taxon>
        <taxon>Metazoa</taxon>
        <taxon>Spiralia</taxon>
        <taxon>Lophotrochozoa</taxon>
        <taxon>Platyhelminthes</taxon>
        <taxon>Trematoda</taxon>
        <taxon>Digenea</taxon>
        <taxon>Strigeidida</taxon>
        <taxon>Schistosomatoidea</taxon>
        <taxon>Schistosomatidae</taxon>
        <taxon>Schistosoma</taxon>
    </lineage>
</organism>
<evidence type="ECO:0000313" key="2">
    <source>
        <dbReference type="EMBL" id="VDP01388.1"/>
    </source>
</evidence>